<accession>A0A239PSV8</accession>
<evidence type="ECO:0000256" key="8">
    <source>
        <dbReference type="ARBA" id="ARBA00023004"/>
    </source>
</evidence>
<dbReference type="OrthoDB" id="9808002at2"/>
<dbReference type="PANTHER" id="PTHR11601">
    <property type="entry name" value="CYSTEINE DESULFURYLASE FAMILY MEMBER"/>
    <property type="match status" value="1"/>
</dbReference>
<comment type="cofactor">
    <cofactor evidence="1">
        <name>pyridoxal 5'-phosphate</name>
        <dbReference type="ChEBI" id="CHEBI:597326"/>
    </cofactor>
</comment>
<evidence type="ECO:0000256" key="4">
    <source>
        <dbReference type="ARBA" id="ARBA00013558"/>
    </source>
</evidence>
<dbReference type="PANTHER" id="PTHR11601:SF34">
    <property type="entry name" value="CYSTEINE DESULFURASE"/>
    <property type="match status" value="1"/>
</dbReference>
<keyword evidence="5" id="KW-0808">Transferase</keyword>
<dbReference type="InterPro" id="IPR016454">
    <property type="entry name" value="Cysteine_dSase"/>
</dbReference>
<evidence type="ECO:0000259" key="11">
    <source>
        <dbReference type="Pfam" id="PF00266"/>
    </source>
</evidence>
<keyword evidence="9" id="KW-0411">Iron-sulfur</keyword>
<dbReference type="Pfam" id="PF00266">
    <property type="entry name" value="Aminotran_5"/>
    <property type="match status" value="1"/>
</dbReference>
<comment type="similarity">
    <text evidence="3">Belongs to the class-V pyridoxal-phosphate-dependent aminotransferase family. NifS/IscS subfamily.</text>
</comment>
<evidence type="ECO:0000256" key="10">
    <source>
        <dbReference type="ARBA" id="ARBA00050776"/>
    </source>
</evidence>
<dbReference type="AlphaFoldDB" id="A0A239PSV8"/>
<dbReference type="Proteomes" id="UP000198346">
    <property type="component" value="Unassembled WGS sequence"/>
</dbReference>
<evidence type="ECO:0000256" key="2">
    <source>
        <dbReference type="ARBA" id="ARBA00003120"/>
    </source>
</evidence>
<evidence type="ECO:0000256" key="9">
    <source>
        <dbReference type="ARBA" id="ARBA00023014"/>
    </source>
</evidence>
<evidence type="ECO:0000313" key="12">
    <source>
        <dbReference type="EMBL" id="SNT73250.1"/>
    </source>
</evidence>
<evidence type="ECO:0000256" key="7">
    <source>
        <dbReference type="ARBA" id="ARBA00022898"/>
    </source>
</evidence>
<dbReference type="Gene3D" id="3.40.640.10">
    <property type="entry name" value="Type I PLP-dependent aspartate aminotransferase-like (Major domain)"/>
    <property type="match status" value="1"/>
</dbReference>
<dbReference type="PIRSF" id="PIRSF005572">
    <property type="entry name" value="NifS"/>
    <property type="match status" value="1"/>
</dbReference>
<keyword evidence="7" id="KW-0663">Pyridoxal phosphate</keyword>
<dbReference type="Gene3D" id="1.10.260.50">
    <property type="match status" value="1"/>
</dbReference>
<feature type="domain" description="Aminotransferase class V" evidence="11">
    <location>
        <begin position="7"/>
        <end position="366"/>
    </location>
</feature>
<dbReference type="InterPro" id="IPR015421">
    <property type="entry name" value="PyrdxlP-dep_Trfase_major"/>
</dbReference>
<dbReference type="RefSeq" id="WP_089412130.1">
    <property type="nucleotide sequence ID" value="NZ_FZQA01000003.1"/>
</dbReference>
<gene>
    <name evidence="12" type="ORF">SAMN06297382_1648</name>
</gene>
<evidence type="ECO:0000256" key="1">
    <source>
        <dbReference type="ARBA" id="ARBA00001933"/>
    </source>
</evidence>
<comment type="catalytic activity">
    <reaction evidence="10">
        <text>(sulfur carrier)-H + L-cysteine = (sulfur carrier)-SH + L-alanine</text>
        <dbReference type="Rhea" id="RHEA:43892"/>
        <dbReference type="Rhea" id="RHEA-COMP:14737"/>
        <dbReference type="Rhea" id="RHEA-COMP:14739"/>
        <dbReference type="ChEBI" id="CHEBI:29917"/>
        <dbReference type="ChEBI" id="CHEBI:35235"/>
        <dbReference type="ChEBI" id="CHEBI:57972"/>
        <dbReference type="ChEBI" id="CHEBI:64428"/>
        <dbReference type="EC" id="2.8.1.7"/>
    </reaction>
</comment>
<name>A0A239PSV8_9PROT</name>
<dbReference type="EMBL" id="FZQA01000003">
    <property type="protein sequence ID" value="SNT73250.1"/>
    <property type="molecule type" value="Genomic_DNA"/>
</dbReference>
<dbReference type="InterPro" id="IPR015422">
    <property type="entry name" value="PyrdxlP-dep_Trfase_small"/>
</dbReference>
<dbReference type="InterPro" id="IPR015424">
    <property type="entry name" value="PyrdxlP-dep_Trfase"/>
</dbReference>
<comment type="function">
    <text evidence="2">Catalyzes the removal of elemental sulfur atoms from cysteine to produce alanine. Seems to participate in the biosynthesis of the nitrogenase metalloclusters by providing the inorganic sulfur required for the Fe-S core formation.</text>
</comment>
<keyword evidence="6" id="KW-0479">Metal-binding</keyword>
<evidence type="ECO:0000256" key="6">
    <source>
        <dbReference type="ARBA" id="ARBA00022723"/>
    </source>
</evidence>
<dbReference type="SUPFAM" id="SSF53383">
    <property type="entry name" value="PLP-dependent transferases"/>
    <property type="match status" value="1"/>
</dbReference>
<protein>
    <recommendedName>
        <fullName evidence="4">Cysteine desulfurase</fullName>
    </recommendedName>
</protein>
<dbReference type="GO" id="GO:0051536">
    <property type="term" value="F:iron-sulfur cluster binding"/>
    <property type="evidence" value="ECO:0007669"/>
    <property type="project" value="UniProtKB-KW"/>
</dbReference>
<dbReference type="Gene3D" id="3.90.1150.10">
    <property type="entry name" value="Aspartate Aminotransferase, domain 1"/>
    <property type="match status" value="1"/>
</dbReference>
<evidence type="ECO:0000313" key="13">
    <source>
        <dbReference type="Proteomes" id="UP000198346"/>
    </source>
</evidence>
<keyword evidence="8" id="KW-0408">Iron</keyword>
<dbReference type="GO" id="GO:0046872">
    <property type="term" value="F:metal ion binding"/>
    <property type="evidence" value="ECO:0007669"/>
    <property type="project" value="UniProtKB-KW"/>
</dbReference>
<dbReference type="InterPro" id="IPR000192">
    <property type="entry name" value="Aminotrans_V_dom"/>
</dbReference>
<evidence type="ECO:0000256" key="3">
    <source>
        <dbReference type="ARBA" id="ARBA00006490"/>
    </source>
</evidence>
<organism evidence="12 13">
    <name type="scientific">Amphiplicatus metriothermophilus</name>
    <dbReference type="NCBI Taxonomy" id="1519374"/>
    <lineage>
        <taxon>Bacteria</taxon>
        <taxon>Pseudomonadati</taxon>
        <taxon>Pseudomonadota</taxon>
        <taxon>Alphaproteobacteria</taxon>
        <taxon>Parvularculales</taxon>
        <taxon>Parvularculaceae</taxon>
        <taxon>Amphiplicatus</taxon>
    </lineage>
</organism>
<reference evidence="12 13" key="1">
    <citation type="submission" date="2017-07" db="EMBL/GenBank/DDBJ databases">
        <authorList>
            <person name="Sun Z.S."/>
            <person name="Albrecht U."/>
            <person name="Echele G."/>
            <person name="Lee C.C."/>
        </authorList>
    </citation>
    <scope>NUCLEOTIDE SEQUENCE [LARGE SCALE GENOMIC DNA]</scope>
    <source>
        <strain evidence="12 13">CGMCC 1.12710</strain>
    </source>
</reference>
<dbReference type="GO" id="GO:0031071">
    <property type="term" value="F:cysteine desulfurase activity"/>
    <property type="evidence" value="ECO:0007669"/>
    <property type="project" value="UniProtKB-EC"/>
</dbReference>
<proteinExistence type="inferred from homology"/>
<evidence type="ECO:0000256" key="5">
    <source>
        <dbReference type="ARBA" id="ARBA00022679"/>
    </source>
</evidence>
<keyword evidence="13" id="KW-1185">Reference proteome</keyword>
<sequence length="382" mass="39760">MTGIRRHYLDYNATTPVRPEVVEAVADAMRVVGNSSSVHEEGRRALGLVEEAREKLRRLVNAPQNGAIFTSGGTEAIHYALHGAARAGCVKRVFVSAIEHAAVSANAASADVPVETIPARPSGVVDLDWLEDRLAGYDAAREGGFLVCVMLANNETGVVQPVEEAARIAHERGGLVFVDAAQAVGKIPVNFVMSGADMMAMTGHKFGGPVGVGALIVQPNLPLEPVMRGGGHELNRRAGTHNVPAIVGLGVACDLAADSLAKAPAIAALRDRMQEAAEAAGARAWGRDAPRLPGTLSLSAPGFPSETQLMTMDLAGVAISSGSACSSGKAKPSHVLAAMGASEAEARSSIRVSIGWATTEEDAEAFIREWPAAYQRVKARAA</sequence>